<keyword evidence="4 10" id="KW-0812">Transmembrane</keyword>
<feature type="region of interest" description="Disordered" evidence="9">
    <location>
        <begin position="30"/>
        <end position="73"/>
    </location>
</feature>
<feature type="compositionally biased region" description="Polar residues" evidence="9">
    <location>
        <begin position="31"/>
        <end position="42"/>
    </location>
</feature>
<evidence type="ECO:0000313" key="13">
    <source>
        <dbReference type="WBParaSite" id="ASIM_0001585101-mRNA-1"/>
    </source>
</evidence>
<evidence type="ECO:0000313" key="11">
    <source>
        <dbReference type="EMBL" id="VDK54648.1"/>
    </source>
</evidence>
<organism evidence="13">
    <name type="scientific">Anisakis simplex</name>
    <name type="common">Herring worm</name>
    <dbReference type="NCBI Taxonomy" id="6269"/>
    <lineage>
        <taxon>Eukaryota</taxon>
        <taxon>Metazoa</taxon>
        <taxon>Ecdysozoa</taxon>
        <taxon>Nematoda</taxon>
        <taxon>Chromadorea</taxon>
        <taxon>Rhabditida</taxon>
        <taxon>Spirurina</taxon>
        <taxon>Ascaridomorpha</taxon>
        <taxon>Ascaridoidea</taxon>
        <taxon>Anisakidae</taxon>
        <taxon>Anisakis</taxon>
        <taxon>Anisakis simplex complex</taxon>
    </lineage>
</organism>
<evidence type="ECO:0000256" key="10">
    <source>
        <dbReference type="SAM" id="Phobius"/>
    </source>
</evidence>
<evidence type="ECO:0000256" key="7">
    <source>
        <dbReference type="ARBA" id="ARBA00023128"/>
    </source>
</evidence>
<dbReference type="AlphaFoldDB" id="A0A0M3K4G0"/>
<name>A0A0M3K4G0_ANISI</name>
<gene>
    <name evidence="11" type="ORF">ASIM_LOCUS15258</name>
</gene>
<evidence type="ECO:0000256" key="9">
    <source>
        <dbReference type="SAM" id="MobiDB-lite"/>
    </source>
</evidence>
<evidence type="ECO:0000313" key="12">
    <source>
        <dbReference type="Proteomes" id="UP000267096"/>
    </source>
</evidence>
<dbReference type="GO" id="GO:0005743">
    <property type="term" value="C:mitochondrial inner membrane"/>
    <property type="evidence" value="ECO:0007669"/>
    <property type="project" value="UniProtKB-SubCell"/>
</dbReference>
<evidence type="ECO:0000256" key="3">
    <source>
        <dbReference type="ARBA" id="ARBA00014604"/>
    </source>
</evidence>
<keyword evidence="6 10" id="KW-1133">Transmembrane helix</keyword>
<keyword evidence="12" id="KW-1185">Reference proteome</keyword>
<comment type="similarity">
    <text evidence="2">Belongs to the TMEM186 family.</text>
</comment>
<dbReference type="EMBL" id="UYRR01032212">
    <property type="protein sequence ID" value="VDK54648.1"/>
    <property type="molecule type" value="Genomic_DNA"/>
</dbReference>
<reference evidence="13" key="1">
    <citation type="submission" date="2017-02" db="UniProtKB">
        <authorList>
            <consortium name="WormBaseParasite"/>
        </authorList>
    </citation>
    <scope>IDENTIFICATION</scope>
</reference>
<protein>
    <recommendedName>
        <fullName evidence="3">Transmembrane protein 186</fullName>
    </recommendedName>
</protein>
<dbReference type="PANTHER" id="PTHR13603:SF1">
    <property type="entry name" value="TRANSMEMBRANE PROTEIN 186"/>
    <property type="match status" value="1"/>
</dbReference>
<keyword evidence="5" id="KW-0999">Mitochondrion inner membrane</keyword>
<keyword evidence="7" id="KW-0496">Mitochondrion</keyword>
<comment type="subcellular location">
    <subcellularLocation>
        <location evidence="1">Mitochondrion inner membrane</location>
        <topology evidence="1">Multi-pass membrane protein</topology>
    </subcellularLocation>
</comment>
<keyword evidence="8 10" id="KW-0472">Membrane</keyword>
<dbReference type="WBParaSite" id="ASIM_0001585101-mRNA-1">
    <property type="protein sequence ID" value="ASIM_0001585101-mRNA-1"/>
    <property type="gene ID" value="ASIM_0001585101"/>
</dbReference>
<reference evidence="11 12" key="2">
    <citation type="submission" date="2018-11" db="EMBL/GenBank/DDBJ databases">
        <authorList>
            <consortium name="Pathogen Informatics"/>
        </authorList>
    </citation>
    <scope>NUCLEOTIDE SEQUENCE [LARGE SCALE GENOMIC DNA]</scope>
</reference>
<dbReference type="Proteomes" id="UP000267096">
    <property type="component" value="Unassembled WGS sequence"/>
</dbReference>
<evidence type="ECO:0000256" key="1">
    <source>
        <dbReference type="ARBA" id="ARBA00004448"/>
    </source>
</evidence>
<evidence type="ECO:0000256" key="4">
    <source>
        <dbReference type="ARBA" id="ARBA00022692"/>
    </source>
</evidence>
<feature type="transmembrane region" description="Helical" evidence="10">
    <location>
        <begin position="142"/>
        <end position="160"/>
    </location>
</feature>
<evidence type="ECO:0000256" key="8">
    <source>
        <dbReference type="ARBA" id="ARBA00023136"/>
    </source>
</evidence>
<proteinExistence type="inferred from homology"/>
<dbReference type="InterPro" id="IPR026571">
    <property type="entry name" value="Tmem186"/>
</dbReference>
<feature type="compositionally biased region" description="Low complexity" evidence="9">
    <location>
        <begin position="43"/>
        <end position="61"/>
    </location>
</feature>
<accession>A0A0M3K4G0</accession>
<dbReference type="PANTHER" id="PTHR13603">
    <property type="entry name" value="TRANSMEMBRANE PROTEIN 186"/>
    <property type="match status" value="1"/>
</dbReference>
<sequence length="285" mass="31926">MVLLQGLVFGRILLESLNRRAAAPAARLLGSGSTTGRQQFSTASGSSSNAPPVPSSSACSSTTRFATRKKPERRRTHLMMPYNPFTAQECLQRIGGTSIRSIRSLSTNPKQNLQELLKDETWVAVYRFPGIRFGVLLARAKLLQTITSILLIPYTYWQYLNDQASAQFLTGVSVLAILATSMLMLFSRYFNRMIGVIAMSESNQFVRVGYLSFWGGRRNKILELDDALPLSEANENLNDAIVKFRQYSSASYLYLPISKVELLDEERAELLFGDLSVFNRSKKND</sequence>
<evidence type="ECO:0000256" key="2">
    <source>
        <dbReference type="ARBA" id="ARBA00007020"/>
    </source>
</evidence>
<evidence type="ECO:0000256" key="6">
    <source>
        <dbReference type="ARBA" id="ARBA00022989"/>
    </source>
</evidence>
<feature type="transmembrane region" description="Helical" evidence="10">
    <location>
        <begin position="166"/>
        <end position="186"/>
    </location>
</feature>
<dbReference type="OrthoDB" id="6147888at2759"/>
<evidence type="ECO:0000256" key="5">
    <source>
        <dbReference type="ARBA" id="ARBA00022792"/>
    </source>
</evidence>